<dbReference type="AlphaFoldDB" id="A0A1K0FN18"/>
<accession>A0A1K0FN18</accession>
<proteinExistence type="predicted"/>
<dbReference type="Pfam" id="PF00656">
    <property type="entry name" value="Peptidase_C14"/>
    <property type="match status" value="1"/>
</dbReference>
<organism evidence="2 3">
    <name type="scientific">Couchioplanes caeruleus subsp. caeruleus</name>
    <dbReference type="NCBI Taxonomy" id="56427"/>
    <lineage>
        <taxon>Bacteria</taxon>
        <taxon>Bacillati</taxon>
        <taxon>Actinomycetota</taxon>
        <taxon>Actinomycetes</taxon>
        <taxon>Micromonosporales</taxon>
        <taxon>Micromonosporaceae</taxon>
        <taxon>Couchioplanes</taxon>
    </lineage>
</organism>
<dbReference type="NCBIfam" id="NF047832">
    <property type="entry name" value="caspase_w_EACC1"/>
    <property type="match status" value="1"/>
</dbReference>
<dbReference type="GO" id="GO:0004197">
    <property type="term" value="F:cysteine-type endopeptidase activity"/>
    <property type="evidence" value="ECO:0007669"/>
    <property type="project" value="InterPro"/>
</dbReference>
<gene>
    <name evidence="2" type="ORF">BG844_11040</name>
</gene>
<keyword evidence="3" id="KW-1185">Reference proteome</keyword>
<dbReference type="SUPFAM" id="SSF52129">
    <property type="entry name" value="Caspase-like"/>
    <property type="match status" value="1"/>
</dbReference>
<sequence length="383" mass="41339">MDGPRYRALLIGNWQFPEEPALQDLNGPCNDVEALARLFSHPVIGLIAPEDVTTLCQQTSFEINSALEDFFTSATRNEVLIVYYSGHGVTTDGDGSLLLCARDTRLDRKLATTVRASLINDLIQGSAVPIVIIVLDCCFAGSFKDGDASAHFAGRGRYVLSATRSRDRAPDATHSAGLSRFTLHVVQGLGGAAALPGQDHVTIHDLYQYTLRKMRAEGPVRPLKRFDGDGDDPLIAKVGQILVTVPAPPARGWDLNRLKDVLTSFEAAIPRLEVEPGSRRRVEKGIRRLGGVSDAEATLAVADLPGGPGILFTDRAMYWMDRDRHTTLAIHHREFGGRTFALIAAASTHIDLGDGVARLVGSAAPAVVKLLTSVGRLGYDDAR</sequence>
<feature type="domain" description="Peptidase C14 caspase" evidence="1">
    <location>
        <begin position="7"/>
        <end position="151"/>
    </location>
</feature>
<evidence type="ECO:0000259" key="1">
    <source>
        <dbReference type="Pfam" id="PF00656"/>
    </source>
</evidence>
<dbReference type="InterPro" id="IPR029030">
    <property type="entry name" value="Caspase-like_dom_sf"/>
</dbReference>
<reference evidence="2 3" key="1">
    <citation type="submission" date="2016-09" db="EMBL/GenBank/DDBJ databases">
        <title>Couchioplanes caeruleus draft genome sequence.</title>
        <authorList>
            <person name="Sheehan J."/>
            <person name="Caffrey P."/>
        </authorList>
    </citation>
    <scope>NUCLEOTIDE SEQUENCE [LARGE SCALE GENOMIC DNA]</scope>
    <source>
        <strain evidence="2 3">DSM 43634</strain>
    </source>
</reference>
<dbReference type="GO" id="GO:0006508">
    <property type="term" value="P:proteolysis"/>
    <property type="evidence" value="ECO:0007669"/>
    <property type="project" value="InterPro"/>
</dbReference>
<dbReference type="EMBL" id="MEIA01000109">
    <property type="protein sequence ID" value="OJF14185.1"/>
    <property type="molecule type" value="Genomic_DNA"/>
</dbReference>
<name>A0A1K0FN18_9ACTN</name>
<dbReference type="RefSeq" id="WP_071805054.1">
    <property type="nucleotide sequence ID" value="NZ_MEIA01000109.1"/>
</dbReference>
<protein>
    <recommendedName>
        <fullName evidence="1">Peptidase C14 caspase domain-containing protein</fullName>
    </recommendedName>
</protein>
<comment type="caution">
    <text evidence="2">The sequence shown here is derived from an EMBL/GenBank/DDBJ whole genome shotgun (WGS) entry which is preliminary data.</text>
</comment>
<dbReference type="Gene3D" id="3.40.50.1460">
    <property type="match status" value="1"/>
</dbReference>
<dbReference type="Proteomes" id="UP000182486">
    <property type="component" value="Unassembled WGS sequence"/>
</dbReference>
<evidence type="ECO:0000313" key="2">
    <source>
        <dbReference type="EMBL" id="OJF14185.1"/>
    </source>
</evidence>
<evidence type="ECO:0000313" key="3">
    <source>
        <dbReference type="Proteomes" id="UP000182486"/>
    </source>
</evidence>
<dbReference type="InterPro" id="IPR011600">
    <property type="entry name" value="Pept_C14_caspase"/>
</dbReference>